<evidence type="ECO:0000256" key="1">
    <source>
        <dbReference type="ARBA" id="ARBA00022723"/>
    </source>
</evidence>
<keyword evidence="3" id="KW-0862">Zinc</keyword>
<evidence type="ECO:0000256" key="5">
    <source>
        <dbReference type="SAM" id="MobiDB-lite"/>
    </source>
</evidence>
<dbReference type="GO" id="GO:0010571">
    <property type="term" value="P:positive regulation of nuclear cell cycle DNA replication"/>
    <property type="evidence" value="ECO:0007669"/>
    <property type="project" value="TreeGrafter"/>
</dbReference>
<feature type="region of interest" description="Disordered" evidence="5">
    <location>
        <begin position="200"/>
        <end position="225"/>
    </location>
</feature>
<accession>A0A8H7BKJ5</accession>
<organism evidence="7 8">
    <name type="scientific">Apophysomyces ossiformis</name>
    <dbReference type="NCBI Taxonomy" id="679940"/>
    <lineage>
        <taxon>Eukaryota</taxon>
        <taxon>Fungi</taxon>
        <taxon>Fungi incertae sedis</taxon>
        <taxon>Mucoromycota</taxon>
        <taxon>Mucoromycotina</taxon>
        <taxon>Mucoromycetes</taxon>
        <taxon>Mucorales</taxon>
        <taxon>Mucorineae</taxon>
        <taxon>Mucoraceae</taxon>
        <taxon>Apophysomyces</taxon>
    </lineage>
</organism>
<dbReference type="GO" id="GO:0031431">
    <property type="term" value="C:Dbf4-dependent protein kinase complex"/>
    <property type="evidence" value="ECO:0007669"/>
    <property type="project" value="TreeGrafter"/>
</dbReference>
<evidence type="ECO:0000259" key="6">
    <source>
        <dbReference type="PROSITE" id="PS51265"/>
    </source>
</evidence>
<protein>
    <recommendedName>
        <fullName evidence="6">DBF4-type domain-containing protein</fullName>
    </recommendedName>
</protein>
<dbReference type="EMBL" id="JABAYA010000169">
    <property type="protein sequence ID" value="KAF7722961.1"/>
    <property type="molecule type" value="Genomic_DNA"/>
</dbReference>
<dbReference type="AlphaFoldDB" id="A0A8H7BKJ5"/>
<evidence type="ECO:0000313" key="8">
    <source>
        <dbReference type="Proteomes" id="UP000605846"/>
    </source>
</evidence>
<dbReference type="GO" id="GO:0003676">
    <property type="term" value="F:nucleic acid binding"/>
    <property type="evidence" value="ECO:0007669"/>
    <property type="project" value="InterPro"/>
</dbReference>
<dbReference type="PROSITE" id="PS51265">
    <property type="entry name" value="ZF_DBF4"/>
    <property type="match status" value="1"/>
</dbReference>
<dbReference type="InterPro" id="IPR051590">
    <property type="entry name" value="Replication_Regulatory_Kinase"/>
</dbReference>
<sequence>MQAVKPHDAPEQNRPKSVEEWAKYYRKLFPTYKFYLDNVDDTRKKRLEGRLTLLGAKIEPFFSAKCTHLVTTRSLQPLQENAPADDIVSKAQTMGLKTWSLDKLVNIVQHLVEKPSGGRRLEPAAKQKDLDRLLQDEKKYGVSTGRAVQRPHYVNFEGPYVMVEDMTGVHRPVVVRDYGRTAIDPSFAGNEHPWPYLKDTPPGRSPFGLSTQGQKPAQPTKEVPQANAAVPPANVNHIPEQPCADKENMPIQPLQRQDSASINLQASGYQQSTQTQTQMSRFTSGSVMTHADGRRTPLGDNVTRLQRRMFDNTLQNIQNKQIQPTPAGKNGQQPEQKIRAMQKRTLHRVARDYELGYCENCKVRFKSMAEHIKEESHQTFIRDSNNFRELDTILNTTRRQYKSPLPEFMKQSVHSNIDGANVQFQTSNKRRREESERPAENSKIPSSPVKHDSWEKYHHVFL</sequence>
<dbReference type="GO" id="GO:0008270">
    <property type="term" value="F:zinc ion binding"/>
    <property type="evidence" value="ECO:0007669"/>
    <property type="project" value="UniProtKB-KW"/>
</dbReference>
<dbReference type="PANTHER" id="PTHR15375:SF26">
    <property type="entry name" value="PROTEIN CHIFFON"/>
    <property type="match status" value="1"/>
</dbReference>
<keyword evidence="1" id="KW-0479">Metal-binding</keyword>
<comment type="caution">
    <text evidence="7">The sequence shown here is derived from an EMBL/GenBank/DDBJ whole genome shotgun (WGS) entry which is preliminary data.</text>
</comment>
<gene>
    <name evidence="7" type="ORF">EC973_002472</name>
</gene>
<dbReference type="InterPro" id="IPR038545">
    <property type="entry name" value="Znf_DBF_sf"/>
</dbReference>
<keyword evidence="2 4" id="KW-0863">Zinc-finger</keyword>
<dbReference type="SUPFAM" id="SSF52113">
    <property type="entry name" value="BRCT domain"/>
    <property type="match status" value="1"/>
</dbReference>
<feature type="compositionally biased region" description="Polar residues" evidence="5">
    <location>
        <begin position="208"/>
        <end position="217"/>
    </location>
</feature>
<dbReference type="InterPro" id="IPR006572">
    <property type="entry name" value="Znf_DBF"/>
</dbReference>
<dbReference type="Gene3D" id="3.40.50.10190">
    <property type="entry name" value="BRCT domain"/>
    <property type="match status" value="1"/>
</dbReference>
<dbReference type="Pfam" id="PF22437">
    <property type="entry name" value="DBF4_BRCT"/>
    <property type="match status" value="1"/>
</dbReference>
<dbReference type="InterPro" id="IPR013939">
    <property type="entry name" value="Regulatory_Dfp1/Him1"/>
</dbReference>
<evidence type="ECO:0000313" key="7">
    <source>
        <dbReference type="EMBL" id="KAF7722961.1"/>
    </source>
</evidence>
<dbReference type="InterPro" id="IPR055116">
    <property type="entry name" value="DBF4_BRCT"/>
</dbReference>
<dbReference type="OrthoDB" id="21380at2759"/>
<dbReference type="SMART" id="SM00586">
    <property type="entry name" value="ZnF_DBF"/>
    <property type="match status" value="1"/>
</dbReference>
<evidence type="ECO:0000256" key="2">
    <source>
        <dbReference type="ARBA" id="ARBA00022771"/>
    </source>
</evidence>
<dbReference type="Pfam" id="PF08630">
    <property type="entry name" value="Dfp1_Him1_M"/>
    <property type="match status" value="1"/>
</dbReference>
<dbReference type="GO" id="GO:0043539">
    <property type="term" value="F:protein serine/threonine kinase activator activity"/>
    <property type="evidence" value="ECO:0007669"/>
    <property type="project" value="TreeGrafter"/>
</dbReference>
<dbReference type="Pfam" id="PF07535">
    <property type="entry name" value="zf-DBF"/>
    <property type="match status" value="1"/>
</dbReference>
<reference evidence="7" key="1">
    <citation type="submission" date="2020-01" db="EMBL/GenBank/DDBJ databases">
        <title>Genome Sequencing of Three Apophysomyces-Like Fungal Strains Confirms a Novel Fungal Genus in the Mucoromycota with divergent Burkholderia-like Endosymbiotic Bacteria.</title>
        <authorList>
            <person name="Stajich J.E."/>
            <person name="Macias A.M."/>
            <person name="Carter-House D."/>
            <person name="Lovett B."/>
            <person name="Kasson L.R."/>
            <person name="Berry K."/>
            <person name="Grigoriev I."/>
            <person name="Chang Y."/>
            <person name="Spatafora J."/>
            <person name="Kasson M.T."/>
        </authorList>
    </citation>
    <scope>NUCLEOTIDE SEQUENCE</scope>
    <source>
        <strain evidence="7">NRRL A-21654</strain>
    </source>
</reference>
<keyword evidence="8" id="KW-1185">Reference proteome</keyword>
<dbReference type="GO" id="GO:1901987">
    <property type="term" value="P:regulation of cell cycle phase transition"/>
    <property type="evidence" value="ECO:0007669"/>
    <property type="project" value="TreeGrafter"/>
</dbReference>
<dbReference type="InterPro" id="IPR036420">
    <property type="entry name" value="BRCT_dom_sf"/>
</dbReference>
<feature type="compositionally biased region" description="Basic and acidic residues" evidence="5">
    <location>
        <begin position="431"/>
        <end position="440"/>
    </location>
</feature>
<dbReference type="FunFam" id="6.10.250.3410:FF:000001">
    <property type="entry name" value="Protein DBF4 homolog A"/>
    <property type="match status" value="1"/>
</dbReference>
<proteinExistence type="predicted"/>
<dbReference type="Proteomes" id="UP000605846">
    <property type="component" value="Unassembled WGS sequence"/>
</dbReference>
<dbReference type="PANTHER" id="PTHR15375">
    <property type="entry name" value="ACTIVATOR OF S-PHASE KINASE-RELATED"/>
    <property type="match status" value="1"/>
</dbReference>
<feature type="region of interest" description="Disordered" evidence="5">
    <location>
        <begin position="413"/>
        <end position="450"/>
    </location>
</feature>
<feature type="domain" description="DBF4-type" evidence="6">
    <location>
        <begin position="351"/>
        <end position="400"/>
    </location>
</feature>
<evidence type="ECO:0000256" key="3">
    <source>
        <dbReference type="ARBA" id="ARBA00022833"/>
    </source>
</evidence>
<dbReference type="Gene3D" id="6.10.250.3410">
    <property type="entry name" value="DBF zinc finger"/>
    <property type="match status" value="1"/>
</dbReference>
<evidence type="ECO:0000256" key="4">
    <source>
        <dbReference type="PROSITE-ProRule" id="PRU00600"/>
    </source>
</evidence>
<dbReference type="CDD" id="cd00027">
    <property type="entry name" value="BRCT"/>
    <property type="match status" value="1"/>
</dbReference>
<name>A0A8H7BKJ5_9FUNG</name>